<dbReference type="PANTHER" id="PTHR31084:SF0">
    <property type="entry name" value="ALPHA-L-FUCOSIDASE 2"/>
    <property type="match status" value="1"/>
</dbReference>
<dbReference type="GO" id="GO:0004560">
    <property type="term" value="F:alpha-L-fucosidase activity"/>
    <property type="evidence" value="ECO:0007669"/>
    <property type="project" value="TreeGrafter"/>
</dbReference>
<dbReference type="InterPro" id="IPR012341">
    <property type="entry name" value="6hp_glycosidase-like_sf"/>
</dbReference>
<feature type="region of interest" description="Disordered" evidence="1">
    <location>
        <begin position="815"/>
        <end position="834"/>
    </location>
</feature>
<sequence length="1047" mass="119408">MHTITYQNAPSSWNEALPLGNGHFGGMMFFEENRLTLAMNHYEVYYRKLHRYSRAYRDGEGRRFDRQYGFTFDELKRRASDMYRNPDEGPFYLYGDAFTSNNMYRKYGKPSGGTSHYPTGELWLMPSAELADPESYTLRLDIEQAHVDLHIENGEQSLHVRSLVAQKGDYVVTQIEQSKGGLLEAAALTVPMRRYTDMKVNYNKLDDTTFYYTGSFYPDGEDKERYDPFTFLVMTKLIGAKGEAEATSDAVHIRLRDAGEHVTMVTTVVTDEEAQDLLEAAKQRLSKSSADWTAITTHHRLHWERFWKRSSVTLPDKMLEDLWYVNLYAIACSSGKNGRMFEQACGLNGLWDIKQPTKWGSMWYWDVNIQAAFWPLYTANHLETAEAFNDGLLSYAAEAERMANQFYGLEGYAADYPHALYLSIWPWCAQFLWDYYRYSMDLRFLREKAYPAFKRIVKFFEGYLQYDPVKGQYDVFPDISPEQGPITRNSVSTLSTVKYLLKLTIEANALLGEEKADRDKWSEMAARLAPYPTAVSARYGDVFKDSEWAPADLHLRHPSLLMPIYPIGEIDKNSEESLRQRAENTLRHAERHTEYGMFQFGWLSAAASRLGKGNTALRLLYEQGIDLSLRSNGLFAEETERWMNYCNITNEPLYHPHMIEASGETVAAVNEMLLQSYSGMIEVFPAVPTGEPEPERTIGMYEHDVLKKVRTYPKWDDCAFQGLLAVGAFEVSASMSKGRTAWIKIKSLAGARAVVRNPFAQSDRLVVSRLGGAGWMPSDYTLENGMLVFDTEVNGEYAIHLDSEAASSLSIKQDCRTSSPQTAQRNGGQAGFDYPRVHEAHTSRKVFLGKNRDTGYLKLLDHFTFDYYSGNYRESRLAAYRLDFGVSVVLLNKDYSQALPRQVHMDQGVIGQAFRKITAETVFTPYSGIGWESAEGLSAEDGGGPDLLRRDFIGGTDEKTFLLELPRGRYDVLLVSGDDGAPSYTEIEIEGQGVWTPDRVLKAGEYAAEIMPVSQRKDGYAKFRFRTREGLKWKINLMIVNKNYTYL</sequence>
<keyword evidence="4" id="KW-1185">Reference proteome</keyword>
<dbReference type="SUPFAM" id="SSF49785">
    <property type="entry name" value="Galactose-binding domain-like"/>
    <property type="match status" value="1"/>
</dbReference>
<dbReference type="OrthoDB" id="9802600at2"/>
<dbReference type="RefSeq" id="WP_113031218.1">
    <property type="nucleotide sequence ID" value="NZ_QMFB01000006.1"/>
</dbReference>
<dbReference type="InterPro" id="IPR008979">
    <property type="entry name" value="Galactose-bd-like_sf"/>
</dbReference>
<dbReference type="Gene3D" id="1.50.10.10">
    <property type="match status" value="1"/>
</dbReference>
<dbReference type="Gene3D" id="2.60.120.430">
    <property type="entry name" value="Galactose-binding lectin"/>
    <property type="match status" value="1"/>
</dbReference>
<gene>
    <name evidence="3" type="ORF">DQG23_12670</name>
</gene>
<dbReference type="PANTHER" id="PTHR31084">
    <property type="entry name" value="ALPHA-L-FUCOSIDASE 2"/>
    <property type="match status" value="1"/>
</dbReference>
<dbReference type="SUPFAM" id="SSF48208">
    <property type="entry name" value="Six-hairpin glycosidases"/>
    <property type="match status" value="1"/>
</dbReference>
<dbReference type="EMBL" id="QMFB01000006">
    <property type="protein sequence ID" value="RAV20938.1"/>
    <property type="molecule type" value="Genomic_DNA"/>
</dbReference>
<feature type="compositionally biased region" description="Polar residues" evidence="1">
    <location>
        <begin position="815"/>
        <end position="827"/>
    </location>
</feature>
<dbReference type="Gene3D" id="2.60.40.1180">
    <property type="entry name" value="Golgi alpha-mannosidase II"/>
    <property type="match status" value="1"/>
</dbReference>
<dbReference type="InterPro" id="IPR013780">
    <property type="entry name" value="Glyco_hydro_b"/>
</dbReference>
<accession>A0A329MN90</accession>
<evidence type="ECO:0000313" key="4">
    <source>
        <dbReference type="Proteomes" id="UP000250369"/>
    </source>
</evidence>
<name>A0A329MN90_9BACL</name>
<proteinExistence type="predicted"/>
<comment type="caution">
    <text evidence="3">The sequence shown here is derived from an EMBL/GenBank/DDBJ whole genome shotgun (WGS) entry which is preliminary data.</text>
</comment>
<protein>
    <submittedName>
        <fullName evidence="3">Sugar phosphorylase</fullName>
    </submittedName>
</protein>
<reference evidence="3 4" key="1">
    <citation type="journal article" date="2009" name="Int. J. Syst. Evol. Microbiol.">
        <title>Paenibacillus contaminans sp. nov., isolated from a contaminated laboratory plate.</title>
        <authorList>
            <person name="Chou J.H."/>
            <person name="Lee J.H."/>
            <person name="Lin M.C."/>
            <person name="Chang P.S."/>
            <person name="Arun A.B."/>
            <person name="Young C.C."/>
            <person name="Chen W.M."/>
        </authorList>
    </citation>
    <scope>NUCLEOTIDE SEQUENCE [LARGE SCALE GENOMIC DNA]</scope>
    <source>
        <strain evidence="3 4">CKOBP-6</strain>
    </source>
</reference>
<evidence type="ECO:0000256" key="1">
    <source>
        <dbReference type="SAM" id="MobiDB-lite"/>
    </source>
</evidence>
<feature type="domain" description="Glycosyl hydrolase family 95 catalytic" evidence="2">
    <location>
        <begin position="275"/>
        <end position="673"/>
    </location>
</feature>
<dbReference type="GO" id="GO:0005975">
    <property type="term" value="P:carbohydrate metabolic process"/>
    <property type="evidence" value="ECO:0007669"/>
    <property type="project" value="InterPro"/>
</dbReference>
<dbReference type="InterPro" id="IPR008928">
    <property type="entry name" value="6-hairpin_glycosidase_sf"/>
</dbReference>
<organism evidence="3 4">
    <name type="scientific">Paenibacillus contaminans</name>
    <dbReference type="NCBI Taxonomy" id="450362"/>
    <lineage>
        <taxon>Bacteria</taxon>
        <taxon>Bacillati</taxon>
        <taxon>Bacillota</taxon>
        <taxon>Bacilli</taxon>
        <taxon>Bacillales</taxon>
        <taxon>Paenibacillaceae</taxon>
        <taxon>Paenibacillus</taxon>
    </lineage>
</organism>
<dbReference type="Proteomes" id="UP000250369">
    <property type="component" value="Unassembled WGS sequence"/>
</dbReference>
<dbReference type="Pfam" id="PF22124">
    <property type="entry name" value="Glyco_hydro_95_cat"/>
    <property type="match status" value="1"/>
</dbReference>
<dbReference type="InterPro" id="IPR054363">
    <property type="entry name" value="GH95_cat"/>
</dbReference>
<evidence type="ECO:0000313" key="3">
    <source>
        <dbReference type="EMBL" id="RAV20938.1"/>
    </source>
</evidence>
<dbReference type="AlphaFoldDB" id="A0A329MN90"/>
<evidence type="ECO:0000259" key="2">
    <source>
        <dbReference type="Pfam" id="PF22124"/>
    </source>
</evidence>